<dbReference type="Pfam" id="PF09186">
    <property type="entry name" value="DUF1949"/>
    <property type="match status" value="1"/>
</dbReference>
<evidence type="ECO:0000313" key="4">
    <source>
        <dbReference type="EMBL" id="AOV98301.1"/>
    </source>
</evidence>
<proteinExistence type="inferred from homology"/>
<dbReference type="RefSeq" id="WP_024524119.1">
    <property type="nucleotide sequence ID" value="NZ_CP016043.1"/>
</dbReference>
<dbReference type="Gene3D" id="3.30.70.240">
    <property type="match status" value="1"/>
</dbReference>
<gene>
    <name evidence="5" type="primary">yigZ</name>
    <name evidence="4" type="ORF">A9798_16020</name>
    <name evidence="5" type="ORF">NCTC12121_03323</name>
</gene>
<dbReference type="STRING" id="93378.A9798_16020"/>
<evidence type="ECO:0000313" key="6">
    <source>
        <dbReference type="Proteomes" id="UP000175893"/>
    </source>
</evidence>
<dbReference type="GO" id="GO:0043168">
    <property type="term" value="F:anion binding"/>
    <property type="evidence" value="ECO:0007669"/>
    <property type="project" value="UniProtKB-ARBA"/>
</dbReference>
<comment type="similarity">
    <text evidence="1">Belongs to the IMPACT family.</text>
</comment>
<evidence type="ECO:0000259" key="2">
    <source>
        <dbReference type="Pfam" id="PF01205"/>
    </source>
</evidence>
<name>A0A376DNN8_9GAMM</name>
<sequence>MLQPYPIPAQAVSVCEEIKKSRFITLLAHTPGIEAARRFIQETRCSHPDARHHCWAFVAGAPEDTQQLGCSDDGEPSGTAGKPMLAQLMGSGVGEICAVVVRYYGGIKLGTGGLVRAYGGGVQQALQALRCQQRVPMADYTLCCDYAQLAQVEGIVEQAGGHVQGSTFAAQVTLQLSLPLGRQDEVGEKLRNVSRGALQLQKTSQ</sequence>
<dbReference type="PANTHER" id="PTHR16301">
    <property type="entry name" value="IMPACT-RELATED"/>
    <property type="match status" value="1"/>
</dbReference>
<dbReference type="GO" id="GO:0005737">
    <property type="term" value="C:cytoplasm"/>
    <property type="evidence" value="ECO:0007669"/>
    <property type="project" value="TreeGrafter"/>
</dbReference>
<feature type="domain" description="UPF0029" evidence="3">
    <location>
        <begin position="144"/>
        <end position="196"/>
    </location>
</feature>
<dbReference type="GO" id="GO:0017111">
    <property type="term" value="F:ribonucleoside triphosphate phosphatase activity"/>
    <property type="evidence" value="ECO:0007669"/>
    <property type="project" value="UniProtKB-ARBA"/>
</dbReference>
<dbReference type="SUPFAM" id="SSF54211">
    <property type="entry name" value="Ribosomal protein S5 domain 2-like"/>
    <property type="match status" value="1"/>
</dbReference>
<dbReference type="InterPro" id="IPR036956">
    <property type="entry name" value="Impact_N_sf"/>
</dbReference>
<dbReference type="NCBIfam" id="NF008600">
    <property type="entry name" value="PRK11568.1"/>
    <property type="match status" value="1"/>
</dbReference>
<dbReference type="InterPro" id="IPR020569">
    <property type="entry name" value="UPF0029_Impact_CS"/>
</dbReference>
<dbReference type="GO" id="GO:0032561">
    <property type="term" value="F:guanyl ribonucleotide binding"/>
    <property type="evidence" value="ECO:0007669"/>
    <property type="project" value="UniProtKB-ARBA"/>
</dbReference>
<dbReference type="Gene3D" id="3.30.230.30">
    <property type="entry name" value="Impact, N-terminal domain"/>
    <property type="match status" value="1"/>
</dbReference>
<dbReference type="InterPro" id="IPR001498">
    <property type="entry name" value="Impact_N"/>
</dbReference>
<dbReference type="InterPro" id="IPR015796">
    <property type="entry name" value="Impact_YigZ-like"/>
</dbReference>
<dbReference type="InterPro" id="IPR020568">
    <property type="entry name" value="Ribosomal_Su5_D2-typ_SF"/>
</dbReference>
<feature type="domain" description="Impact N-terminal" evidence="2">
    <location>
        <begin position="19"/>
        <end position="126"/>
    </location>
</feature>
<dbReference type="EMBL" id="CP016043">
    <property type="protein sequence ID" value="AOV98301.1"/>
    <property type="molecule type" value="Genomic_DNA"/>
</dbReference>
<dbReference type="Proteomes" id="UP000255248">
    <property type="component" value="Unassembled WGS sequence"/>
</dbReference>
<dbReference type="SUPFAM" id="SSF54980">
    <property type="entry name" value="EF-G C-terminal domain-like"/>
    <property type="match status" value="1"/>
</dbReference>
<dbReference type="OrthoDB" id="9813771at2"/>
<dbReference type="KEGG" id="eho:A9798_16020"/>
<accession>A0A376DNN8</accession>
<dbReference type="InterPro" id="IPR023582">
    <property type="entry name" value="Impact"/>
</dbReference>
<dbReference type="GO" id="GO:0006446">
    <property type="term" value="P:regulation of translational initiation"/>
    <property type="evidence" value="ECO:0007669"/>
    <property type="project" value="TreeGrafter"/>
</dbReference>
<evidence type="ECO:0000256" key="1">
    <source>
        <dbReference type="ARBA" id="ARBA00007665"/>
    </source>
</evidence>
<dbReference type="EMBL" id="UFXZ01000001">
    <property type="protein sequence ID" value="STC92022.1"/>
    <property type="molecule type" value="Genomic_DNA"/>
</dbReference>
<dbReference type="InterPro" id="IPR035647">
    <property type="entry name" value="EFG_III/V"/>
</dbReference>
<dbReference type="PROSITE" id="PS00910">
    <property type="entry name" value="UPF0029"/>
    <property type="match status" value="1"/>
</dbReference>
<evidence type="ECO:0000313" key="7">
    <source>
        <dbReference type="Proteomes" id="UP000255248"/>
    </source>
</evidence>
<reference evidence="4 6" key="1">
    <citation type="submission" date="2016-06" db="EMBL/GenBank/DDBJ databases">
        <title>Complete genome sequence of Edwardsiella hoshinae ATCC 35051.</title>
        <authorList>
            <person name="Reichley S.R."/>
            <person name="Waldbieser G.C."/>
            <person name="Lawrence M.L."/>
            <person name="Griffin M.J."/>
        </authorList>
    </citation>
    <scope>NUCLEOTIDE SEQUENCE [LARGE SCALE GENOMIC DNA]</scope>
    <source>
        <strain evidence="4 6">ATCC 35051</strain>
    </source>
</reference>
<dbReference type="Pfam" id="PF01205">
    <property type="entry name" value="Impact_N"/>
    <property type="match status" value="1"/>
</dbReference>
<dbReference type="NCBIfam" id="TIGR00257">
    <property type="entry name" value="IMPACT_YIGZ"/>
    <property type="match status" value="1"/>
</dbReference>
<protein>
    <submittedName>
        <fullName evidence="5">IMPACT family member yigZ</fullName>
    </submittedName>
    <submittedName>
        <fullName evidence="4">YigZ family protein</fullName>
    </submittedName>
</protein>
<dbReference type="Proteomes" id="UP000175893">
    <property type="component" value="Chromosome"/>
</dbReference>
<dbReference type="AlphaFoldDB" id="A0A376DNN8"/>
<evidence type="ECO:0000259" key="3">
    <source>
        <dbReference type="Pfam" id="PF09186"/>
    </source>
</evidence>
<organism evidence="5 7">
    <name type="scientific">Edwardsiella hoshinae</name>
    <dbReference type="NCBI Taxonomy" id="93378"/>
    <lineage>
        <taxon>Bacteria</taxon>
        <taxon>Pseudomonadati</taxon>
        <taxon>Pseudomonadota</taxon>
        <taxon>Gammaproteobacteria</taxon>
        <taxon>Enterobacterales</taxon>
        <taxon>Hafniaceae</taxon>
        <taxon>Edwardsiella</taxon>
    </lineage>
</organism>
<keyword evidence="6" id="KW-1185">Reference proteome</keyword>
<dbReference type="PANTHER" id="PTHR16301:SF20">
    <property type="entry name" value="IMPACT FAMILY MEMBER YIGZ"/>
    <property type="match status" value="1"/>
</dbReference>
<reference evidence="5 7" key="2">
    <citation type="submission" date="2018-06" db="EMBL/GenBank/DDBJ databases">
        <authorList>
            <consortium name="Pathogen Informatics"/>
            <person name="Doyle S."/>
        </authorList>
    </citation>
    <scope>NUCLEOTIDE SEQUENCE [LARGE SCALE GENOMIC DNA]</scope>
    <source>
        <strain evidence="5 7">NCTC12121</strain>
    </source>
</reference>
<evidence type="ECO:0000313" key="5">
    <source>
        <dbReference type="EMBL" id="STC92022.1"/>
    </source>
</evidence>
<dbReference type="InterPro" id="IPR015269">
    <property type="entry name" value="UPF0029_Impact_C"/>
</dbReference>